<feature type="transmembrane region" description="Helical" evidence="1">
    <location>
        <begin position="6"/>
        <end position="24"/>
    </location>
</feature>
<reference evidence="2" key="1">
    <citation type="journal article" date="2012" name="Genome Res.">
        <title>Genomic characterization of the Bacillus cereus sensu lato species: Backdrop to the evolution of Bacillus anthracis.</title>
        <authorList>
            <person name="Zwick M.E."/>
            <person name="Joseph S.J."/>
            <person name="Didelot X."/>
            <person name="Chen P.E."/>
            <person name="Bishop-Lilly K.A."/>
            <person name="Stewart A.C."/>
            <person name="Willner K."/>
            <person name="Nolan N."/>
            <person name="Lentz S."/>
            <person name="Thomason M.K."/>
            <person name="Sozhamannan S."/>
            <person name="Mateczun A.J."/>
            <person name="Du L."/>
            <person name="Read T.D."/>
        </authorList>
    </citation>
    <scope>NUCLEOTIDE SEQUENCE [LARGE SCALE GENOMIC DNA]</scope>
    <source>
        <strain evidence="2">AH603</strain>
    </source>
</reference>
<sequence length="46" mass="5622">MKLIEVYHIYLTLISHLLPSLLIIKYKQKYYNAIYEIEAYLVLFKD</sequence>
<name>C2XU70_BACMY</name>
<evidence type="ECO:0000256" key="1">
    <source>
        <dbReference type="SAM" id="Phobius"/>
    </source>
</evidence>
<accession>C2XU70</accession>
<keyword evidence="1" id="KW-1133">Transmembrane helix</keyword>
<dbReference type="HOGENOM" id="CLU_3179869_0_0_9"/>
<dbReference type="EMBL" id="ACMP01000068">
    <property type="protein sequence ID" value="EEL70787.1"/>
    <property type="molecule type" value="Genomic_DNA"/>
</dbReference>
<proteinExistence type="predicted"/>
<keyword evidence="1" id="KW-0472">Membrane</keyword>
<dbReference type="Proteomes" id="UP000001753">
    <property type="component" value="Chromosome"/>
</dbReference>
<organism evidence="2">
    <name type="scientific">Bacillus mycoides</name>
    <dbReference type="NCBI Taxonomy" id="1405"/>
    <lineage>
        <taxon>Bacteria</taxon>
        <taxon>Bacillati</taxon>
        <taxon>Bacillota</taxon>
        <taxon>Bacilli</taxon>
        <taxon>Bacillales</taxon>
        <taxon>Bacillaceae</taxon>
        <taxon>Bacillus</taxon>
        <taxon>Bacillus cereus group</taxon>
    </lineage>
</organism>
<keyword evidence="1" id="KW-0812">Transmembrane</keyword>
<protein>
    <submittedName>
        <fullName evidence="2">Uncharacterized protein</fullName>
    </submittedName>
</protein>
<evidence type="ECO:0000313" key="2">
    <source>
        <dbReference type="EMBL" id="EEL70787.1"/>
    </source>
</evidence>
<gene>
    <name evidence="2" type="ORF">bcere0026_22410</name>
</gene>
<dbReference type="AlphaFoldDB" id="C2XU70"/>
<comment type="caution">
    <text evidence="2">The sequence shown here is derived from an EMBL/GenBank/DDBJ whole genome shotgun (WGS) entry which is preliminary data.</text>
</comment>